<evidence type="ECO:0000259" key="1">
    <source>
        <dbReference type="Pfam" id="PF09537"/>
    </source>
</evidence>
<sequence length="160" mass="18728">MKTTREAAREASHNQVVKHLQELLEKNYDAEKGYKKAMEHTNNPHLKKFLSKQAVQRNHFATELDKQLHMLNEHPKENGTGSALGSIHRIWIDFKTSLSKHTDESILEECIRGEKASVREYEDKIRKNEFHPDIKIMMEDHLSSIRKTLTEVKILEDLED</sequence>
<evidence type="ECO:0000313" key="2">
    <source>
        <dbReference type="EMBL" id="APG59575.1"/>
    </source>
</evidence>
<accession>A0A1L3J370</accession>
<dbReference type="Proteomes" id="UP000182510">
    <property type="component" value="Chromosome"/>
</dbReference>
<dbReference type="EMBL" id="CP018153">
    <property type="protein sequence ID" value="APG59575.1"/>
    <property type="molecule type" value="Genomic_DNA"/>
</dbReference>
<dbReference type="NCBIfam" id="TIGR02284">
    <property type="entry name" value="PA2169 family four-helix-bundle protein"/>
    <property type="match status" value="1"/>
</dbReference>
<dbReference type="STRING" id="1913577.LPB144_03750"/>
<dbReference type="InterPro" id="IPR011971">
    <property type="entry name" value="CHP02284"/>
</dbReference>
<dbReference type="RefSeq" id="WP_072552229.1">
    <property type="nucleotide sequence ID" value="NZ_CP018153.1"/>
</dbReference>
<dbReference type="Pfam" id="PF09537">
    <property type="entry name" value="DUF2383"/>
    <property type="match status" value="1"/>
</dbReference>
<protein>
    <recommendedName>
        <fullName evidence="1">DUF2383 domain-containing protein</fullName>
    </recommendedName>
</protein>
<feature type="domain" description="DUF2383" evidence="1">
    <location>
        <begin position="15"/>
        <end position="126"/>
    </location>
</feature>
<gene>
    <name evidence="2" type="ORF">LPB144_03750</name>
</gene>
<dbReference type="InterPro" id="IPR012347">
    <property type="entry name" value="Ferritin-like"/>
</dbReference>
<organism evidence="2 3">
    <name type="scientific">Christiangramia salexigens</name>
    <dbReference type="NCBI Taxonomy" id="1913577"/>
    <lineage>
        <taxon>Bacteria</taxon>
        <taxon>Pseudomonadati</taxon>
        <taxon>Bacteroidota</taxon>
        <taxon>Flavobacteriia</taxon>
        <taxon>Flavobacteriales</taxon>
        <taxon>Flavobacteriaceae</taxon>
        <taxon>Christiangramia</taxon>
    </lineage>
</organism>
<dbReference type="InterPro" id="IPR009078">
    <property type="entry name" value="Ferritin-like_SF"/>
</dbReference>
<name>A0A1L3J370_9FLAO</name>
<evidence type="ECO:0000313" key="3">
    <source>
        <dbReference type="Proteomes" id="UP000182510"/>
    </source>
</evidence>
<dbReference type="InterPro" id="IPR019052">
    <property type="entry name" value="DUF2383"/>
</dbReference>
<keyword evidence="3" id="KW-1185">Reference proteome</keyword>
<dbReference type="Gene3D" id="1.20.1260.10">
    <property type="match status" value="1"/>
</dbReference>
<reference evidence="2 3" key="1">
    <citation type="submission" date="2016-11" db="EMBL/GenBank/DDBJ databases">
        <title>Gramella sp. LPB0144 isolated from marine environment.</title>
        <authorList>
            <person name="Kim E."/>
            <person name="Yi H."/>
        </authorList>
    </citation>
    <scope>NUCLEOTIDE SEQUENCE [LARGE SCALE GENOMIC DNA]</scope>
    <source>
        <strain evidence="2 3">LPB0144</strain>
    </source>
</reference>
<dbReference type="SUPFAM" id="SSF47240">
    <property type="entry name" value="Ferritin-like"/>
    <property type="match status" value="1"/>
</dbReference>
<proteinExistence type="predicted"/>
<dbReference type="AlphaFoldDB" id="A0A1L3J370"/>
<dbReference type="KEGG" id="grl:LPB144_03750"/>
<dbReference type="OrthoDB" id="282393at2"/>